<dbReference type="EMBL" id="PUHY01000006">
    <property type="protein sequence ID" value="PQO36324.1"/>
    <property type="molecule type" value="Genomic_DNA"/>
</dbReference>
<dbReference type="AlphaFoldDB" id="A0A2S8FWW0"/>
<gene>
    <name evidence="2" type="ORF">C5Y83_10465</name>
</gene>
<sequence length="236" mass="25853">MKCLRLFLLLASLLASASPAYAHFPWVTISDEGKVTYFFGENPADRMYKLPGPIAKCDVYAVTVKGAKQTVTLHGVETDQLIGRQSSDRVDPATTLQSQVTFGIYHGSRLEYYTVHVGGKLPTSKDDAANSATDQDLKTLLVDTDKGIDTYVLWKGKPLADADVHLFCEEGHEEATAKTDQDGKVSFTDKEVEEGLNGIMVGHTVKDESGSIGDQKYDSASHYLTVTFHDPEETTK</sequence>
<protein>
    <recommendedName>
        <fullName evidence="4">DUF4198 domain-containing protein</fullName>
    </recommendedName>
</protein>
<dbReference type="Proteomes" id="UP000238322">
    <property type="component" value="Unassembled WGS sequence"/>
</dbReference>
<proteinExistence type="predicted"/>
<dbReference type="RefSeq" id="WP_105329614.1">
    <property type="nucleotide sequence ID" value="NZ_PUHY01000006.1"/>
</dbReference>
<organism evidence="2 3">
    <name type="scientific">Blastopirellula marina</name>
    <dbReference type="NCBI Taxonomy" id="124"/>
    <lineage>
        <taxon>Bacteria</taxon>
        <taxon>Pseudomonadati</taxon>
        <taxon>Planctomycetota</taxon>
        <taxon>Planctomycetia</taxon>
        <taxon>Pirellulales</taxon>
        <taxon>Pirellulaceae</taxon>
        <taxon>Blastopirellula</taxon>
    </lineage>
</organism>
<dbReference type="OrthoDB" id="232651at2"/>
<evidence type="ECO:0000313" key="3">
    <source>
        <dbReference type="Proteomes" id="UP000238322"/>
    </source>
</evidence>
<keyword evidence="1" id="KW-0732">Signal</keyword>
<evidence type="ECO:0000313" key="2">
    <source>
        <dbReference type="EMBL" id="PQO36324.1"/>
    </source>
</evidence>
<evidence type="ECO:0000256" key="1">
    <source>
        <dbReference type="SAM" id="SignalP"/>
    </source>
</evidence>
<accession>A0A2S8FWW0</accession>
<feature type="chain" id="PRO_5015499786" description="DUF4198 domain-containing protein" evidence="1">
    <location>
        <begin position="23"/>
        <end position="236"/>
    </location>
</feature>
<name>A0A2S8FWW0_9BACT</name>
<reference evidence="2 3" key="1">
    <citation type="submission" date="2018-02" db="EMBL/GenBank/DDBJ databases">
        <title>Comparative genomes isolates from brazilian mangrove.</title>
        <authorList>
            <person name="Araujo J.E."/>
            <person name="Taketani R.G."/>
            <person name="Silva M.C.P."/>
            <person name="Loureco M.V."/>
            <person name="Andreote F.D."/>
        </authorList>
    </citation>
    <scope>NUCLEOTIDE SEQUENCE [LARGE SCALE GENOMIC DNA]</scope>
    <source>
        <strain evidence="2 3">Hex-1 MGV</strain>
    </source>
</reference>
<evidence type="ECO:0008006" key="4">
    <source>
        <dbReference type="Google" id="ProtNLM"/>
    </source>
</evidence>
<comment type="caution">
    <text evidence="2">The sequence shown here is derived from an EMBL/GenBank/DDBJ whole genome shotgun (WGS) entry which is preliminary data.</text>
</comment>
<feature type="signal peptide" evidence="1">
    <location>
        <begin position="1"/>
        <end position="22"/>
    </location>
</feature>